<name>A0A1V2DXR0_9GAMM</name>
<evidence type="ECO:0000256" key="2">
    <source>
        <dbReference type="SAM" id="Phobius"/>
    </source>
</evidence>
<dbReference type="Proteomes" id="UP000189339">
    <property type="component" value="Unassembled WGS sequence"/>
</dbReference>
<dbReference type="NCBIfam" id="TIGR00847">
    <property type="entry name" value="ccoS"/>
    <property type="match status" value="1"/>
</dbReference>
<feature type="transmembrane region" description="Helical" evidence="2">
    <location>
        <begin position="6"/>
        <end position="26"/>
    </location>
</feature>
<dbReference type="Pfam" id="PF03597">
    <property type="entry name" value="FixS"/>
    <property type="match status" value="1"/>
</dbReference>
<feature type="compositionally biased region" description="Acidic residues" evidence="1">
    <location>
        <begin position="62"/>
        <end position="72"/>
    </location>
</feature>
<dbReference type="STRING" id="135739.BTO32_02330"/>
<evidence type="ECO:0000313" key="4">
    <source>
        <dbReference type="Proteomes" id="UP000189339"/>
    </source>
</evidence>
<comment type="caution">
    <text evidence="3">The sequence shown here is derived from an EMBL/GenBank/DDBJ whole genome shotgun (WGS) entry which is preliminary data.</text>
</comment>
<evidence type="ECO:0000256" key="1">
    <source>
        <dbReference type="SAM" id="MobiDB-lite"/>
    </source>
</evidence>
<dbReference type="AlphaFoldDB" id="A0A1V2DXR0"/>
<reference evidence="3 4" key="1">
    <citation type="submission" date="2016-12" db="EMBL/GenBank/DDBJ databases">
        <title>Marinobacter lutaoensis whole genome sequencing.</title>
        <authorList>
            <person name="Verma A."/>
            <person name="Krishnamurthi S."/>
        </authorList>
    </citation>
    <scope>NUCLEOTIDE SEQUENCE [LARGE SCALE GENOMIC DNA]</scope>
    <source>
        <strain evidence="3 4">T5054</strain>
    </source>
</reference>
<keyword evidence="2" id="KW-0472">Membrane</keyword>
<accession>A0A1V2DXR0</accession>
<feature type="region of interest" description="Disordered" evidence="1">
    <location>
        <begin position="50"/>
        <end position="78"/>
    </location>
</feature>
<evidence type="ECO:0000313" key="3">
    <source>
        <dbReference type="EMBL" id="ONF45317.1"/>
    </source>
</evidence>
<organism evidence="3 4">
    <name type="scientific">Marinobacter lutaoensis</name>
    <dbReference type="NCBI Taxonomy" id="135739"/>
    <lineage>
        <taxon>Bacteria</taxon>
        <taxon>Pseudomonadati</taxon>
        <taxon>Pseudomonadota</taxon>
        <taxon>Gammaproteobacteria</taxon>
        <taxon>Pseudomonadales</taxon>
        <taxon>Marinobacteraceae</taxon>
        <taxon>Marinobacter</taxon>
    </lineage>
</organism>
<sequence length="78" mass="8655">MQIVMVLVPLMLLLVAVGIVLFAWAVKSGQYDDVEGPAHRILYDDDEAMIPKEARVSNPDQATDENADDDRQDGDPRT</sequence>
<proteinExistence type="predicted"/>
<protein>
    <submittedName>
        <fullName evidence="3">Cytochrome oxidase maturation protein, cbb3-type</fullName>
    </submittedName>
</protein>
<dbReference type="PANTHER" id="PTHR41532">
    <property type="entry name" value="FIXS PROTEIN"/>
    <property type="match status" value="1"/>
</dbReference>
<keyword evidence="4" id="KW-1185">Reference proteome</keyword>
<keyword evidence="2" id="KW-0812">Transmembrane</keyword>
<keyword evidence="2" id="KW-1133">Transmembrane helix</keyword>
<dbReference type="PANTHER" id="PTHR41532:SF1">
    <property type="entry name" value="FIXS PROTEIN"/>
    <property type="match status" value="1"/>
</dbReference>
<dbReference type="EMBL" id="MSCW01000001">
    <property type="protein sequence ID" value="ONF45317.1"/>
    <property type="molecule type" value="Genomic_DNA"/>
</dbReference>
<dbReference type="RefSeq" id="WP_076722811.1">
    <property type="nucleotide sequence ID" value="NZ_JABWTC010000009.1"/>
</dbReference>
<dbReference type="InterPro" id="IPR004714">
    <property type="entry name" value="Cyt_oxidase_maturation_cbb3"/>
</dbReference>
<gene>
    <name evidence="3" type="ORF">BTO32_02330</name>
</gene>
<dbReference type="OrthoDB" id="9802763at2"/>